<evidence type="ECO:0000256" key="1">
    <source>
        <dbReference type="SAM" id="Phobius"/>
    </source>
</evidence>
<accession>A0ABV1J6P1</accession>
<sequence>MVKKRTLFLLAGLIWSLAGGNVLKIGLQAYTNAFSVLNVGLTALVFFLFWTRVFHPLVGKHVIRIHGYEEEYKRPWNFFDKKSFLIMAFMMTFGIAIRVLNLMPDSFIAFFYTGLGTALAMAGILFLANYIGYDKKAVSEE</sequence>
<name>A0ABV1J6P1_9FIRM</name>
<comment type="caution">
    <text evidence="2">The sequence shown here is derived from an EMBL/GenBank/DDBJ whole genome shotgun (WGS) entry which is preliminary data.</text>
</comment>
<dbReference type="Proteomes" id="UP001481872">
    <property type="component" value="Unassembled WGS sequence"/>
</dbReference>
<feature type="transmembrane region" description="Helical" evidence="1">
    <location>
        <begin position="83"/>
        <end position="101"/>
    </location>
</feature>
<protein>
    <submittedName>
        <fullName evidence="2">Uncharacterized protein</fullName>
    </submittedName>
</protein>
<feature type="transmembrane region" description="Helical" evidence="1">
    <location>
        <begin position="107"/>
        <end position="131"/>
    </location>
</feature>
<proteinExistence type="predicted"/>
<keyword evidence="3" id="KW-1185">Reference proteome</keyword>
<gene>
    <name evidence="2" type="ORF">AAA081_06130</name>
</gene>
<keyword evidence="1" id="KW-1133">Transmembrane helix</keyword>
<reference evidence="2 3" key="1">
    <citation type="submission" date="2024-04" db="EMBL/GenBank/DDBJ databases">
        <title>Human intestinal bacterial collection.</title>
        <authorList>
            <person name="Pauvert C."/>
            <person name="Hitch T.C.A."/>
            <person name="Clavel T."/>
        </authorList>
    </citation>
    <scope>NUCLEOTIDE SEQUENCE [LARGE SCALE GENOMIC DNA]</scope>
    <source>
        <strain evidence="2 3">CLA-SR-H026</strain>
    </source>
</reference>
<evidence type="ECO:0000313" key="3">
    <source>
        <dbReference type="Proteomes" id="UP001481872"/>
    </source>
</evidence>
<dbReference type="EMBL" id="JBBNPS010000015">
    <property type="protein sequence ID" value="MEQ3353869.1"/>
    <property type="molecule type" value="Genomic_DNA"/>
</dbReference>
<keyword evidence="1" id="KW-0812">Transmembrane</keyword>
<organism evidence="2 3">
    <name type="scientific">Aedoeadaptatus acetigenes</name>
    <dbReference type="NCBI Taxonomy" id="2981723"/>
    <lineage>
        <taxon>Bacteria</taxon>
        <taxon>Bacillati</taxon>
        <taxon>Bacillota</taxon>
        <taxon>Tissierellia</taxon>
        <taxon>Tissierellales</taxon>
        <taxon>Peptoniphilaceae</taxon>
        <taxon>Aedoeadaptatus</taxon>
    </lineage>
</organism>
<evidence type="ECO:0000313" key="2">
    <source>
        <dbReference type="EMBL" id="MEQ3353869.1"/>
    </source>
</evidence>
<feature type="transmembrane region" description="Helical" evidence="1">
    <location>
        <begin position="30"/>
        <end position="50"/>
    </location>
</feature>
<keyword evidence="1" id="KW-0472">Membrane</keyword>
<dbReference type="RefSeq" id="WP_349054142.1">
    <property type="nucleotide sequence ID" value="NZ_JBBNPS010000015.1"/>
</dbReference>